<dbReference type="SMART" id="SM00717">
    <property type="entry name" value="SANT"/>
    <property type="match status" value="1"/>
</dbReference>
<keyword evidence="3" id="KW-0539">Nucleus</keyword>
<comment type="caution">
    <text evidence="7">The sequence shown here is derived from an EMBL/GenBank/DDBJ whole genome shotgun (WGS) entry which is preliminary data.</text>
</comment>
<keyword evidence="8" id="KW-1185">Reference proteome</keyword>
<gene>
    <name evidence="7" type="ORF">ECRASSUSDP1_LOCUS14896</name>
</gene>
<evidence type="ECO:0000259" key="6">
    <source>
        <dbReference type="PROSITE" id="PS51294"/>
    </source>
</evidence>
<protein>
    <submittedName>
        <fullName evidence="7">Uncharacterized protein</fullName>
    </submittedName>
</protein>
<name>A0AAD2CWZ0_EUPCR</name>
<sequence length="313" mass="36254">MNKGKFELKQMFSWSKNYNNGPWTNEEHAQFIQCIKAHGVEWTMPKKSIPTRTRTQIKSHLRRYFSQIKKHFDLEDPMEYIKNNNCDNLRFYKNAVLREKSKESRSSSSAIDNGGRNSRNRINSIPDSKIGGDTISNSASKFQGKNLFKKRDLKYSEKSFKSSKYPLMEKDQTYKKVFAIERIKMPKIGSKEKNCNTQRHNQEFFREFPRQNISSYFIPNITEKQDTDKICIKESNIGISISRANIDSKIPCKIAKTKDGHIMIDPQQSIKVEIVPTVNSGTCDLLPEKYCHSQNNTSAIGFTQPLTENTQNI</sequence>
<dbReference type="PROSITE" id="PS51294">
    <property type="entry name" value="HTH_MYB"/>
    <property type="match status" value="1"/>
</dbReference>
<evidence type="ECO:0000256" key="3">
    <source>
        <dbReference type="ARBA" id="ARBA00023242"/>
    </source>
</evidence>
<organism evidence="7 8">
    <name type="scientific">Euplotes crassus</name>
    <dbReference type="NCBI Taxonomy" id="5936"/>
    <lineage>
        <taxon>Eukaryota</taxon>
        <taxon>Sar</taxon>
        <taxon>Alveolata</taxon>
        <taxon>Ciliophora</taxon>
        <taxon>Intramacronucleata</taxon>
        <taxon>Spirotrichea</taxon>
        <taxon>Hypotrichia</taxon>
        <taxon>Euplotida</taxon>
        <taxon>Euplotidae</taxon>
        <taxon>Moneuplotes</taxon>
    </lineage>
</organism>
<reference evidence="7" key="1">
    <citation type="submission" date="2023-07" db="EMBL/GenBank/DDBJ databases">
        <authorList>
            <consortium name="AG Swart"/>
            <person name="Singh M."/>
            <person name="Singh A."/>
            <person name="Seah K."/>
            <person name="Emmerich C."/>
        </authorList>
    </citation>
    <scope>NUCLEOTIDE SEQUENCE</scope>
    <source>
        <strain evidence="7">DP1</strain>
    </source>
</reference>
<dbReference type="CDD" id="cd00167">
    <property type="entry name" value="SANT"/>
    <property type="match status" value="1"/>
</dbReference>
<feature type="domain" description="HTH myb-type" evidence="6">
    <location>
        <begin position="15"/>
        <end position="69"/>
    </location>
</feature>
<feature type="region of interest" description="Disordered" evidence="4">
    <location>
        <begin position="102"/>
        <end position="137"/>
    </location>
</feature>
<accession>A0AAD2CWZ0</accession>
<evidence type="ECO:0000313" key="7">
    <source>
        <dbReference type="EMBL" id="CAI2373550.1"/>
    </source>
</evidence>
<dbReference type="InterPro" id="IPR017930">
    <property type="entry name" value="Myb_dom"/>
</dbReference>
<dbReference type="InterPro" id="IPR001005">
    <property type="entry name" value="SANT/Myb"/>
</dbReference>
<dbReference type="Gene3D" id="1.10.10.60">
    <property type="entry name" value="Homeodomain-like"/>
    <property type="match status" value="1"/>
</dbReference>
<dbReference type="EMBL" id="CAMPGE010014901">
    <property type="protein sequence ID" value="CAI2373550.1"/>
    <property type="molecule type" value="Genomic_DNA"/>
</dbReference>
<dbReference type="Proteomes" id="UP001295684">
    <property type="component" value="Unassembled WGS sequence"/>
</dbReference>
<dbReference type="InterPro" id="IPR006447">
    <property type="entry name" value="Myb_dom_plants"/>
</dbReference>
<feature type="domain" description="Myb-like" evidence="5">
    <location>
        <begin position="15"/>
        <end position="65"/>
    </location>
</feature>
<evidence type="ECO:0000259" key="5">
    <source>
        <dbReference type="PROSITE" id="PS50090"/>
    </source>
</evidence>
<dbReference type="NCBIfam" id="TIGR01557">
    <property type="entry name" value="myb_SHAQKYF"/>
    <property type="match status" value="1"/>
</dbReference>
<proteinExistence type="predicted"/>
<keyword evidence="1" id="KW-0805">Transcription regulation</keyword>
<dbReference type="SUPFAM" id="SSF46689">
    <property type="entry name" value="Homeodomain-like"/>
    <property type="match status" value="1"/>
</dbReference>
<dbReference type="AlphaFoldDB" id="A0AAD2CWZ0"/>
<dbReference type="GO" id="GO:0003677">
    <property type="term" value="F:DNA binding"/>
    <property type="evidence" value="ECO:0007669"/>
    <property type="project" value="InterPro"/>
</dbReference>
<keyword evidence="2" id="KW-0804">Transcription</keyword>
<evidence type="ECO:0000313" key="8">
    <source>
        <dbReference type="Proteomes" id="UP001295684"/>
    </source>
</evidence>
<evidence type="ECO:0000256" key="1">
    <source>
        <dbReference type="ARBA" id="ARBA00023015"/>
    </source>
</evidence>
<dbReference type="InterPro" id="IPR009057">
    <property type="entry name" value="Homeodomain-like_sf"/>
</dbReference>
<dbReference type="Pfam" id="PF00249">
    <property type="entry name" value="Myb_DNA-binding"/>
    <property type="match status" value="1"/>
</dbReference>
<evidence type="ECO:0000256" key="2">
    <source>
        <dbReference type="ARBA" id="ARBA00023163"/>
    </source>
</evidence>
<feature type="compositionally biased region" description="Low complexity" evidence="4">
    <location>
        <begin position="106"/>
        <end position="125"/>
    </location>
</feature>
<dbReference type="PROSITE" id="PS50090">
    <property type="entry name" value="MYB_LIKE"/>
    <property type="match status" value="1"/>
</dbReference>
<evidence type="ECO:0000256" key="4">
    <source>
        <dbReference type="SAM" id="MobiDB-lite"/>
    </source>
</evidence>